<dbReference type="PANTHER" id="PTHR23429">
    <property type="entry name" value="GLUCOSE-6-PHOSPHATE 1-DEHYDROGENASE G6PD"/>
    <property type="match status" value="1"/>
</dbReference>
<feature type="binding site" evidence="7">
    <location>
        <position position="177"/>
    </location>
    <ligand>
        <name>substrate</name>
    </ligand>
</feature>
<dbReference type="RefSeq" id="WP_114846008.1">
    <property type="nucleotide sequence ID" value="NZ_JBHSPE010000020.1"/>
</dbReference>
<dbReference type="InterPro" id="IPR019796">
    <property type="entry name" value="G6P_DH_AS"/>
</dbReference>
<dbReference type="Gene3D" id="3.30.360.10">
    <property type="entry name" value="Dihydrodipicolinate Reductase, domain 2"/>
    <property type="match status" value="1"/>
</dbReference>
<feature type="binding site" evidence="7">
    <location>
        <position position="143"/>
    </location>
    <ligand>
        <name>NADP(+)</name>
        <dbReference type="ChEBI" id="CHEBI:58349"/>
    </ligand>
</feature>
<dbReference type="AlphaFoldDB" id="A0A369UMI9"/>
<gene>
    <name evidence="7 10" type="primary">zwf</name>
    <name evidence="10" type="ORF">DVJ77_13380</name>
</gene>
<feature type="binding site" evidence="7">
    <location>
        <position position="211"/>
    </location>
    <ligand>
        <name>substrate</name>
    </ligand>
</feature>
<comment type="similarity">
    <text evidence="2 7">Belongs to the glucose-6-phosphate dehydrogenase family.</text>
</comment>
<keyword evidence="11" id="KW-1185">Reference proteome</keyword>
<feature type="binding site" evidence="7">
    <location>
        <position position="230"/>
    </location>
    <ligand>
        <name>substrate</name>
    </ligand>
</feature>
<dbReference type="InterPro" id="IPR022675">
    <property type="entry name" value="G6P_DH_C"/>
</dbReference>
<feature type="binding site" evidence="7">
    <location>
        <position position="173"/>
    </location>
    <ligand>
        <name>substrate</name>
    </ligand>
</feature>
<dbReference type="OrthoDB" id="9802739at2"/>
<proteinExistence type="inferred from homology"/>
<protein>
    <recommendedName>
        <fullName evidence="7">Glucose-6-phosphate 1-dehydrogenase</fullName>
        <shortName evidence="7">G6PD</shortName>
        <ecNumber evidence="7">1.1.1.49</ecNumber>
    </recommendedName>
</protein>
<accession>A0A369UMI9</accession>
<dbReference type="EMBL" id="QQAH01000011">
    <property type="protein sequence ID" value="RDD81295.1"/>
    <property type="molecule type" value="Genomic_DNA"/>
</dbReference>
<evidence type="ECO:0000259" key="8">
    <source>
        <dbReference type="Pfam" id="PF00479"/>
    </source>
</evidence>
<feature type="binding site" evidence="7">
    <location>
        <position position="321"/>
    </location>
    <ligand>
        <name>substrate</name>
    </ligand>
</feature>
<dbReference type="SUPFAM" id="SSF51735">
    <property type="entry name" value="NAD(P)-binding Rossmann-fold domains"/>
    <property type="match status" value="1"/>
</dbReference>
<evidence type="ECO:0000256" key="1">
    <source>
        <dbReference type="ARBA" id="ARBA00004937"/>
    </source>
</evidence>
<evidence type="ECO:0000259" key="9">
    <source>
        <dbReference type="Pfam" id="PF02781"/>
    </source>
</evidence>
<organism evidence="10 11">
    <name type="scientific">Dyella tabacisoli</name>
    <dbReference type="NCBI Taxonomy" id="2282381"/>
    <lineage>
        <taxon>Bacteria</taxon>
        <taxon>Pseudomonadati</taxon>
        <taxon>Pseudomonadota</taxon>
        <taxon>Gammaproteobacteria</taxon>
        <taxon>Lysobacterales</taxon>
        <taxon>Rhodanobacteraceae</taxon>
        <taxon>Dyella</taxon>
    </lineage>
</organism>
<dbReference type="EC" id="1.1.1.49" evidence="7"/>
<dbReference type="HAMAP" id="MF_00966">
    <property type="entry name" value="G6PD"/>
    <property type="match status" value="1"/>
</dbReference>
<comment type="pathway">
    <text evidence="1 7">Carbohydrate degradation; pentose phosphate pathway; D-ribulose 5-phosphate from D-glucose 6-phosphate (oxidative stage): step 1/3.</text>
</comment>
<evidence type="ECO:0000256" key="6">
    <source>
        <dbReference type="ARBA" id="ARBA00023277"/>
    </source>
</evidence>
<dbReference type="InterPro" id="IPR022674">
    <property type="entry name" value="G6P_DH_NAD-bd"/>
</dbReference>
<dbReference type="GO" id="GO:0004345">
    <property type="term" value="F:glucose-6-phosphate dehydrogenase activity"/>
    <property type="evidence" value="ECO:0007669"/>
    <property type="project" value="UniProtKB-UniRule"/>
</dbReference>
<dbReference type="SUPFAM" id="SSF55347">
    <property type="entry name" value="Glyceraldehyde-3-phosphate dehydrogenase-like, C-terminal domain"/>
    <property type="match status" value="1"/>
</dbReference>
<evidence type="ECO:0000256" key="4">
    <source>
        <dbReference type="ARBA" id="ARBA00022857"/>
    </source>
</evidence>
<dbReference type="PRINTS" id="PR00079">
    <property type="entry name" value="G6PDHDRGNASE"/>
</dbReference>
<comment type="caution">
    <text evidence="7">Lacks conserved residue(s) required for the propagation of feature annotation.</text>
</comment>
<dbReference type="Proteomes" id="UP000253782">
    <property type="component" value="Unassembled WGS sequence"/>
</dbReference>
<keyword evidence="4 7" id="KW-0521">NADP</keyword>
<keyword evidence="5 7" id="KW-0560">Oxidoreductase</keyword>
<dbReference type="InterPro" id="IPR036291">
    <property type="entry name" value="NAD(P)-bd_dom_sf"/>
</dbReference>
<feature type="active site" description="Proton acceptor" evidence="7">
    <location>
        <position position="235"/>
    </location>
</feature>
<dbReference type="GO" id="GO:0005829">
    <property type="term" value="C:cytosol"/>
    <property type="evidence" value="ECO:0007669"/>
    <property type="project" value="TreeGrafter"/>
</dbReference>
<dbReference type="InterPro" id="IPR001282">
    <property type="entry name" value="G6P_DH"/>
</dbReference>
<keyword evidence="3 7" id="KW-0313">Glucose metabolism</keyword>
<dbReference type="GO" id="GO:0050661">
    <property type="term" value="F:NADP binding"/>
    <property type="evidence" value="ECO:0007669"/>
    <property type="project" value="UniProtKB-UniRule"/>
</dbReference>
<evidence type="ECO:0000313" key="10">
    <source>
        <dbReference type="EMBL" id="RDD81295.1"/>
    </source>
</evidence>
<dbReference type="PANTHER" id="PTHR23429:SF0">
    <property type="entry name" value="GLUCOSE-6-PHOSPHATE 1-DEHYDROGENASE"/>
    <property type="match status" value="1"/>
</dbReference>
<dbReference type="GO" id="GO:0006006">
    <property type="term" value="P:glucose metabolic process"/>
    <property type="evidence" value="ECO:0007669"/>
    <property type="project" value="UniProtKB-KW"/>
</dbReference>
<feature type="domain" description="Glucose-6-phosphate dehydrogenase C-terminal" evidence="9">
    <location>
        <begin position="185"/>
        <end position="453"/>
    </location>
</feature>
<dbReference type="UniPathway" id="UPA00115">
    <property type="reaction ID" value="UER00408"/>
</dbReference>
<dbReference type="PIRSF" id="PIRSF000110">
    <property type="entry name" value="G6PD"/>
    <property type="match status" value="1"/>
</dbReference>
<sequence>MAISQSDALVFFGATGDLAYKKIFPALQAMVLHDGLDLPIIGVAHSGWTLDQLRQRAHDSLLQSAKDQGRDMDEAAFAKLSAQLQYIDGDYNDPATFAQLKQMLGRASRPLHYLAIPPSLFGTVTKGLQQAGCAENARVVVEKPFGRDLASSQQLNRMLHEVFPESAIFRIDHYLGKEAVQNLLYFRFANTFLEPIWNRNYVDSVQITMAENFGVAGRGAFYDDIGAIRDVLQNHLLQVTSLLAMDSPVGHDPESLRAEKLRLFRAMRPIDPQQVVRGQFKGYLEVEGVAADSNRETFVALCLHIDTWRWAGVPFYIRAGKNLPITTTEVMVKMKAPPLPIFDQIGPAQSNYFRFRLSPEVVIAEGAMVKQPGELMQGEPVELVARHHAEPEKSPYERLLGDAVRGDNSLFSSDECVEAAWAVVDQVLSHEGIVSIYEPGSWGPPAAARLVSGADGWHDPEPELSRPC</sequence>
<comment type="function">
    <text evidence="7">Catalyzes the oxidation of glucose 6-phosphate to 6-phosphogluconolactone.</text>
</comment>
<evidence type="ECO:0000256" key="7">
    <source>
        <dbReference type="HAMAP-Rule" id="MF_00966"/>
    </source>
</evidence>
<evidence type="ECO:0000256" key="5">
    <source>
        <dbReference type="ARBA" id="ARBA00023002"/>
    </source>
</evidence>
<dbReference type="Gene3D" id="3.40.50.720">
    <property type="entry name" value="NAD(P)-binding Rossmann-like Domain"/>
    <property type="match status" value="1"/>
</dbReference>
<evidence type="ECO:0000256" key="3">
    <source>
        <dbReference type="ARBA" id="ARBA00022526"/>
    </source>
</evidence>
<dbReference type="GO" id="GO:0009051">
    <property type="term" value="P:pentose-phosphate shunt, oxidative branch"/>
    <property type="evidence" value="ECO:0007669"/>
    <property type="project" value="TreeGrafter"/>
</dbReference>
<dbReference type="NCBIfam" id="TIGR00871">
    <property type="entry name" value="zwf"/>
    <property type="match status" value="1"/>
</dbReference>
<evidence type="ECO:0000313" key="11">
    <source>
        <dbReference type="Proteomes" id="UP000253782"/>
    </source>
</evidence>
<dbReference type="Pfam" id="PF00479">
    <property type="entry name" value="G6PD_N"/>
    <property type="match status" value="1"/>
</dbReference>
<name>A0A369UMI9_9GAMM</name>
<dbReference type="Pfam" id="PF02781">
    <property type="entry name" value="G6PD_C"/>
    <property type="match status" value="1"/>
</dbReference>
<comment type="catalytic activity">
    <reaction evidence="7">
        <text>D-glucose 6-phosphate + NADP(+) = 6-phospho-D-glucono-1,5-lactone + NADPH + H(+)</text>
        <dbReference type="Rhea" id="RHEA:15841"/>
        <dbReference type="ChEBI" id="CHEBI:15378"/>
        <dbReference type="ChEBI" id="CHEBI:57783"/>
        <dbReference type="ChEBI" id="CHEBI:57955"/>
        <dbReference type="ChEBI" id="CHEBI:58349"/>
        <dbReference type="ChEBI" id="CHEBI:61548"/>
        <dbReference type="EC" id="1.1.1.49"/>
    </reaction>
</comment>
<keyword evidence="6 7" id="KW-0119">Carbohydrate metabolism</keyword>
<comment type="caution">
    <text evidence="10">The sequence shown here is derived from an EMBL/GenBank/DDBJ whole genome shotgun (WGS) entry which is preliminary data.</text>
</comment>
<dbReference type="PROSITE" id="PS00069">
    <property type="entry name" value="G6P_DEHYDROGENASE"/>
    <property type="match status" value="1"/>
</dbReference>
<reference evidence="10 11" key="1">
    <citation type="submission" date="2018-07" db="EMBL/GenBank/DDBJ databases">
        <title>Dyella tabacisoli L4-6T, whole genome shotgun sequence.</title>
        <authorList>
            <person name="Zhou X.-K."/>
            <person name="Li W.-J."/>
            <person name="Duan Y.-Q."/>
        </authorList>
    </citation>
    <scope>NUCLEOTIDE SEQUENCE [LARGE SCALE GENOMIC DNA]</scope>
    <source>
        <strain evidence="10 11">L4-6</strain>
    </source>
</reference>
<evidence type="ECO:0000256" key="2">
    <source>
        <dbReference type="ARBA" id="ARBA00009975"/>
    </source>
</evidence>
<feature type="domain" description="Glucose-6-phosphate dehydrogenase NAD-binding" evidence="8">
    <location>
        <begin position="10"/>
        <end position="182"/>
    </location>
</feature>